<dbReference type="Proteomes" id="UP000314982">
    <property type="component" value="Unassembled WGS sequence"/>
</dbReference>
<dbReference type="InterPro" id="IPR038765">
    <property type="entry name" value="Papain-like_cys_pep_sf"/>
</dbReference>
<protein>
    <submittedName>
        <fullName evidence="3">Ubiquitin specific peptidase 18</fullName>
    </submittedName>
</protein>
<keyword evidence="4" id="KW-1185">Reference proteome</keyword>
<dbReference type="PANTHER" id="PTHR24006:SF796">
    <property type="entry name" value="UBL CARBOXYL-TERMINAL HYDROLASE 18-RELATED"/>
    <property type="match status" value="1"/>
</dbReference>
<evidence type="ECO:0000256" key="1">
    <source>
        <dbReference type="SAM" id="MobiDB-lite"/>
    </source>
</evidence>
<evidence type="ECO:0000259" key="2">
    <source>
        <dbReference type="PROSITE" id="PS50235"/>
    </source>
</evidence>
<feature type="region of interest" description="Disordered" evidence="1">
    <location>
        <begin position="328"/>
        <end position="351"/>
    </location>
</feature>
<name>A0A4W5MA20_9TELE</name>
<dbReference type="InterPro" id="IPR018200">
    <property type="entry name" value="USP_CS"/>
</dbReference>
<reference evidence="4" key="1">
    <citation type="submission" date="2018-06" db="EMBL/GenBank/DDBJ databases">
        <title>Genome assembly of Danube salmon.</title>
        <authorList>
            <person name="Macqueen D.J."/>
            <person name="Gundappa M.K."/>
        </authorList>
    </citation>
    <scope>NUCLEOTIDE SEQUENCE [LARGE SCALE GENOMIC DNA]</scope>
</reference>
<dbReference type="Gene3D" id="3.90.70.10">
    <property type="entry name" value="Cysteine proteinases"/>
    <property type="match status" value="1"/>
</dbReference>
<dbReference type="PANTHER" id="PTHR24006">
    <property type="entry name" value="UBIQUITIN CARBOXYL-TERMINAL HYDROLASE"/>
    <property type="match status" value="1"/>
</dbReference>
<dbReference type="SUPFAM" id="SSF54001">
    <property type="entry name" value="Cysteine proteinases"/>
    <property type="match status" value="1"/>
</dbReference>
<dbReference type="GO" id="GO:0004843">
    <property type="term" value="F:cysteine-type deubiquitinase activity"/>
    <property type="evidence" value="ECO:0007669"/>
    <property type="project" value="InterPro"/>
</dbReference>
<accession>A0A4W5MA20</accession>
<dbReference type="CDD" id="cd02257">
    <property type="entry name" value="Peptidase_C19"/>
    <property type="match status" value="1"/>
</dbReference>
<evidence type="ECO:0000313" key="3">
    <source>
        <dbReference type="Ensembl" id="ENSHHUP00000035561.1"/>
    </source>
</evidence>
<dbReference type="AlphaFoldDB" id="A0A4W5MA20"/>
<dbReference type="STRING" id="62062.ENSHHUP00000035561"/>
<evidence type="ECO:0000313" key="4">
    <source>
        <dbReference type="Proteomes" id="UP000314982"/>
    </source>
</evidence>
<reference evidence="3" key="3">
    <citation type="submission" date="2025-09" db="UniProtKB">
        <authorList>
            <consortium name="Ensembl"/>
        </authorList>
    </citation>
    <scope>IDENTIFICATION</scope>
</reference>
<dbReference type="PROSITE" id="PS00973">
    <property type="entry name" value="USP_2"/>
    <property type="match status" value="1"/>
</dbReference>
<dbReference type="InterPro" id="IPR050164">
    <property type="entry name" value="Peptidase_C19"/>
</dbReference>
<reference evidence="3" key="2">
    <citation type="submission" date="2025-08" db="UniProtKB">
        <authorList>
            <consortium name="Ensembl"/>
        </authorList>
    </citation>
    <scope>IDENTIFICATION</scope>
</reference>
<dbReference type="PROSITE" id="PS50235">
    <property type="entry name" value="USP_3"/>
    <property type="match status" value="1"/>
</dbReference>
<dbReference type="Pfam" id="PF00443">
    <property type="entry name" value="UCH"/>
    <property type="match status" value="1"/>
</dbReference>
<sequence length="351" mass="40398">MARRSFSMCLFSWSLPIESRSQGLRGLMNYGLSCCVNALLQSFSATWELVDLLEGWNPVDKESVPLYLRNVLLAMQSDQSMPAPHQDFLHCLDRNYIRFHVQQDADEVFLSILNLIQQQMSDKALAQEIHSLYKVTVETYLQCLECTCIETGTSFLLSLPMHIRESHNSLESCIRLFFELQELRDGDKCYCARCGEKKPSKQGFKLISLPPVLCLHLKRFCNSHGYTRKLHYKVTFPETLNISEILTAEALSERYVQSDSQYSLCAVIVHSGYARFGHYTAYVRHKDQSWYYANDRYVRQVSWKEVQNTYGGSQREGTAYMLLYRRTPEGSNRSGPQADGAKGIKSGDWRP</sequence>
<dbReference type="FunFam" id="3.90.70.10:FF:000167">
    <property type="entry name" value="Ubiquitin specific peptidase 18"/>
    <property type="match status" value="1"/>
</dbReference>
<proteinExistence type="predicted"/>
<dbReference type="GO" id="GO:0005634">
    <property type="term" value="C:nucleus"/>
    <property type="evidence" value="ECO:0007669"/>
    <property type="project" value="TreeGrafter"/>
</dbReference>
<dbReference type="InterPro" id="IPR001394">
    <property type="entry name" value="Peptidase_C19_UCH"/>
</dbReference>
<dbReference type="GO" id="GO:0005829">
    <property type="term" value="C:cytosol"/>
    <property type="evidence" value="ECO:0007669"/>
    <property type="project" value="TreeGrafter"/>
</dbReference>
<feature type="domain" description="USP" evidence="2">
    <location>
        <begin position="25"/>
        <end position="327"/>
    </location>
</feature>
<dbReference type="GO" id="GO:0016579">
    <property type="term" value="P:protein deubiquitination"/>
    <property type="evidence" value="ECO:0007669"/>
    <property type="project" value="InterPro"/>
</dbReference>
<organism evidence="3 4">
    <name type="scientific">Hucho hucho</name>
    <name type="common">huchen</name>
    <dbReference type="NCBI Taxonomy" id="62062"/>
    <lineage>
        <taxon>Eukaryota</taxon>
        <taxon>Metazoa</taxon>
        <taxon>Chordata</taxon>
        <taxon>Craniata</taxon>
        <taxon>Vertebrata</taxon>
        <taxon>Euteleostomi</taxon>
        <taxon>Actinopterygii</taxon>
        <taxon>Neopterygii</taxon>
        <taxon>Teleostei</taxon>
        <taxon>Protacanthopterygii</taxon>
        <taxon>Salmoniformes</taxon>
        <taxon>Salmonidae</taxon>
        <taxon>Salmoninae</taxon>
        <taxon>Hucho</taxon>
    </lineage>
</organism>
<dbReference type="InterPro" id="IPR028889">
    <property type="entry name" value="USP"/>
</dbReference>
<dbReference type="Ensembl" id="ENSHHUT00000036993.1">
    <property type="protein sequence ID" value="ENSHHUP00000035561.1"/>
    <property type="gene ID" value="ENSHHUG00000022387.1"/>
</dbReference>
<dbReference type="GeneTree" id="ENSGT00940000165907"/>